<proteinExistence type="inferred from homology"/>
<dbReference type="Pfam" id="PF13379">
    <property type="entry name" value="NMT1_2"/>
    <property type="match status" value="1"/>
</dbReference>
<comment type="similarity">
    <text evidence="8">Belongs to the CmpA/NrtA family.</text>
</comment>
<keyword evidence="5" id="KW-0732">Signal</keyword>
<dbReference type="Proteomes" id="UP000261812">
    <property type="component" value="Chromosome"/>
</dbReference>
<evidence type="ECO:0000256" key="7">
    <source>
        <dbReference type="ARBA" id="ARBA00023136"/>
    </source>
</evidence>
<dbReference type="CDD" id="cd13553">
    <property type="entry name" value="PBP2_NrtA_CpmA_like"/>
    <property type="match status" value="1"/>
</dbReference>
<dbReference type="EMBL" id="CP032152">
    <property type="protein sequence ID" value="AXY68589.1"/>
    <property type="molecule type" value="Genomic_DNA"/>
</dbReference>
<evidence type="ECO:0000256" key="5">
    <source>
        <dbReference type="ARBA" id="ARBA00022729"/>
    </source>
</evidence>
<sequence length="438" mass="48425">MVNFSRRRFLMTAAATTAVTLIAHGCRNSQQSSDVAQPTTVAETPEVTSVKLGFIALTDAAPLIIAKEKGLFAKYGMPDVEVIKQASWGVTRDNLVLGSAGGGIDGAHILSPMPYLMTAGTITGGKKVPMYILARLNTNGQGIVLASAYKDLNITTDSRPLKDAFAKTRAERRARNQEEDIKVAVTFPGGTHDLWMRYWLAAGGIDPEKDVSVIVVPPPQMVANMKTGTMEVFCVGEPWPQQAVNQQISAGGITTGEFWQDHPEKSLALRADWVDKHPKAAKALLMAVMEAQQWCDRPENKPEMAKIIAQRQWLKVPVEDILDRSLGKFDFGTRTLENDNLAMKFWRDNASYPYQSHDLWFLTEDIRWGYLPADTDTKALIQEVNREDLWREAAKAMGVPAAEIPTTTSRGVETFFDGVAFDPQNPQAYLNSLDLKKV</sequence>
<keyword evidence="7" id="KW-0472">Membrane</keyword>
<keyword evidence="6" id="KW-0406">Ion transport</keyword>
<evidence type="ECO:0000256" key="6">
    <source>
        <dbReference type="ARBA" id="ARBA00023065"/>
    </source>
</evidence>
<protein>
    <submittedName>
        <fullName evidence="9">ABC transporter substrate-binding protein</fullName>
    </submittedName>
</protein>
<dbReference type="PANTHER" id="PTHR30024">
    <property type="entry name" value="ALIPHATIC SULFONATES-BINDING PROTEIN-RELATED"/>
    <property type="match status" value="1"/>
</dbReference>
<gene>
    <name evidence="9" type="ORF">D3A95_12595</name>
</gene>
<dbReference type="PROSITE" id="PS51318">
    <property type="entry name" value="TAT"/>
    <property type="match status" value="1"/>
</dbReference>
<dbReference type="GO" id="GO:0005886">
    <property type="term" value="C:plasma membrane"/>
    <property type="evidence" value="ECO:0007669"/>
    <property type="project" value="UniProtKB-SubCell"/>
</dbReference>
<evidence type="ECO:0000256" key="3">
    <source>
        <dbReference type="ARBA" id="ARBA00022475"/>
    </source>
</evidence>
<evidence type="ECO:0000256" key="1">
    <source>
        <dbReference type="ARBA" id="ARBA00004533"/>
    </source>
</evidence>
<evidence type="ECO:0000256" key="8">
    <source>
        <dbReference type="ARBA" id="ARBA00024031"/>
    </source>
</evidence>
<organism evidence="9 10">
    <name type="scientific">Thermosynechococcus sichuanensis E542</name>
    <dbReference type="NCBI Taxonomy" id="2016101"/>
    <lineage>
        <taxon>Bacteria</taxon>
        <taxon>Bacillati</taxon>
        <taxon>Cyanobacteriota</taxon>
        <taxon>Cyanophyceae</taxon>
        <taxon>Acaryochloridales</taxon>
        <taxon>Thermosynechococcaceae</taxon>
        <taxon>Thermosynechococcus</taxon>
        <taxon>Thermosynechococcus sichuanensis</taxon>
    </lineage>
</organism>
<dbReference type="PANTHER" id="PTHR30024:SF7">
    <property type="entry name" value="NITRATE_NITRITE BINDING PROTEIN NRTA"/>
    <property type="match status" value="1"/>
</dbReference>
<dbReference type="KEGG" id="tsq:D3A95_12595"/>
<dbReference type="RefSeq" id="WP_181495297.1">
    <property type="nucleotide sequence ID" value="NZ_CP032152.1"/>
</dbReference>
<evidence type="ECO:0000256" key="2">
    <source>
        <dbReference type="ARBA" id="ARBA00022448"/>
    </source>
</evidence>
<evidence type="ECO:0000256" key="4">
    <source>
        <dbReference type="ARBA" id="ARBA00022519"/>
    </source>
</evidence>
<evidence type="ECO:0000313" key="10">
    <source>
        <dbReference type="Proteomes" id="UP000261812"/>
    </source>
</evidence>
<evidence type="ECO:0000313" key="9">
    <source>
        <dbReference type="EMBL" id="AXY68589.1"/>
    </source>
</evidence>
<dbReference type="InterPro" id="IPR044527">
    <property type="entry name" value="NrtA/CpmA_ABC-bd_dom"/>
</dbReference>
<comment type="subcellular location">
    <subcellularLocation>
        <location evidence="1">Cell inner membrane</location>
    </subcellularLocation>
</comment>
<accession>A0A3B7MD91</accession>
<reference evidence="10" key="1">
    <citation type="submission" date="2018-09" db="EMBL/GenBank/DDBJ databases">
        <title>Complete genome sequence of thermophilic cyanobacteria strain Thermosynechococcus elongatus PKUAC-SCTE542.</title>
        <authorList>
            <person name="Liang Y."/>
            <person name="Tang J."/>
            <person name="Daroch M."/>
        </authorList>
    </citation>
    <scope>NUCLEOTIDE SEQUENCE [LARGE SCALE GENOMIC DNA]</scope>
    <source>
        <strain evidence="10">E542</strain>
    </source>
</reference>
<name>A0A3B7MD91_9CYAN</name>
<keyword evidence="2" id="KW-0813">Transport</keyword>
<dbReference type="Gene3D" id="3.40.190.10">
    <property type="entry name" value="Periplasmic binding protein-like II"/>
    <property type="match status" value="2"/>
</dbReference>
<dbReference type="SUPFAM" id="SSF53850">
    <property type="entry name" value="Periplasmic binding protein-like II"/>
    <property type="match status" value="1"/>
</dbReference>
<dbReference type="GO" id="GO:0006811">
    <property type="term" value="P:monoatomic ion transport"/>
    <property type="evidence" value="ECO:0007669"/>
    <property type="project" value="UniProtKB-KW"/>
</dbReference>
<keyword evidence="3" id="KW-1003">Cell membrane</keyword>
<keyword evidence="4" id="KW-0997">Cell inner membrane</keyword>
<dbReference type="AlphaFoldDB" id="A0A3B7MD91"/>
<dbReference type="InterPro" id="IPR006311">
    <property type="entry name" value="TAT_signal"/>
</dbReference>
<keyword evidence="10" id="KW-1185">Reference proteome</keyword>